<reference evidence="1" key="1">
    <citation type="submission" date="2021-01" db="EMBL/GenBank/DDBJ databases">
        <title>Chromosome-level genome assembly of a human fungal pathogen reveals clustering of transcriptionally co-regulated genes.</title>
        <authorList>
            <person name="Voorhies M."/>
            <person name="Cohen S."/>
            <person name="Shea T.P."/>
            <person name="Petrus S."/>
            <person name="Munoz J.F."/>
            <person name="Poplawski S."/>
            <person name="Goldman W.E."/>
            <person name="Michael T."/>
            <person name="Cuomo C.A."/>
            <person name="Sil A."/>
            <person name="Beyhan S."/>
        </authorList>
    </citation>
    <scope>NUCLEOTIDE SEQUENCE</scope>
    <source>
        <strain evidence="1">H88</strain>
    </source>
</reference>
<protein>
    <submittedName>
        <fullName evidence="1">Uncharacterized protein</fullName>
    </submittedName>
</protein>
<dbReference type="VEuPathDB" id="FungiDB:I7I53_06051"/>
<organism evidence="1 2">
    <name type="scientific">Ajellomyces capsulatus (strain H88)</name>
    <name type="common">Darling's disease fungus</name>
    <name type="synonym">Histoplasma capsulatum</name>
    <dbReference type="NCBI Taxonomy" id="544711"/>
    <lineage>
        <taxon>Eukaryota</taxon>
        <taxon>Fungi</taxon>
        <taxon>Dikarya</taxon>
        <taxon>Ascomycota</taxon>
        <taxon>Pezizomycotina</taxon>
        <taxon>Eurotiomycetes</taxon>
        <taxon>Eurotiomycetidae</taxon>
        <taxon>Onygenales</taxon>
        <taxon>Ajellomycetaceae</taxon>
        <taxon>Histoplasma</taxon>
    </lineage>
</organism>
<evidence type="ECO:0000313" key="2">
    <source>
        <dbReference type="Proteomes" id="UP000663419"/>
    </source>
</evidence>
<name>A0A8A1LGH6_AJEC8</name>
<evidence type="ECO:0000313" key="1">
    <source>
        <dbReference type="EMBL" id="QSS50877.1"/>
    </source>
</evidence>
<dbReference type="EMBL" id="CP069103">
    <property type="protein sequence ID" value="QSS50877.1"/>
    <property type="molecule type" value="Genomic_DNA"/>
</dbReference>
<dbReference type="AlphaFoldDB" id="A0A8A1LGH6"/>
<gene>
    <name evidence="1" type="ORF">I7I53_06051</name>
</gene>
<sequence length="71" mass="8345">MFRQTILLENSRRSWCLFCDRDPQFSPNLSNICFFLIRGAGKSKRRLIFLHFSRTTGSKQNKTIGWGSDCR</sequence>
<accession>A0A8A1LGH6</accession>
<proteinExistence type="predicted"/>
<dbReference type="Proteomes" id="UP000663419">
    <property type="component" value="Chromosome 2"/>
</dbReference>